<evidence type="ECO:0000256" key="1">
    <source>
        <dbReference type="ARBA" id="ARBA00022723"/>
    </source>
</evidence>
<feature type="compositionally biased region" description="Basic and acidic residues" evidence="6">
    <location>
        <begin position="657"/>
        <end position="672"/>
    </location>
</feature>
<dbReference type="InterPro" id="IPR050987">
    <property type="entry name" value="AtrR-like"/>
</dbReference>
<dbReference type="Pfam" id="PF00172">
    <property type="entry name" value="Zn_clus"/>
    <property type="match status" value="1"/>
</dbReference>
<dbReference type="Pfam" id="PF04082">
    <property type="entry name" value="Fungal_trans"/>
    <property type="match status" value="1"/>
</dbReference>
<dbReference type="GO" id="GO:0009893">
    <property type="term" value="P:positive regulation of metabolic process"/>
    <property type="evidence" value="ECO:0007669"/>
    <property type="project" value="UniProtKB-ARBA"/>
</dbReference>
<dbReference type="PANTHER" id="PTHR46910">
    <property type="entry name" value="TRANSCRIPTION FACTOR PDR1"/>
    <property type="match status" value="1"/>
</dbReference>
<reference evidence="9" key="1">
    <citation type="journal article" date="2017" name="Genome Biol.">
        <title>Comparative genomics reveals high biological diversity and specific adaptations in the industrially and medically important fungal genus Aspergillus.</title>
        <authorList>
            <person name="de Vries R.P."/>
            <person name="Riley R."/>
            <person name="Wiebenga A."/>
            <person name="Aguilar-Osorio G."/>
            <person name="Amillis S."/>
            <person name="Uchima C.A."/>
            <person name="Anderluh G."/>
            <person name="Asadollahi M."/>
            <person name="Askin M."/>
            <person name="Barry K."/>
            <person name="Battaglia E."/>
            <person name="Bayram O."/>
            <person name="Benocci T."/>
            <person name="Braus-Stromeyer S.A."/>
            <person name="Caldana C."/>
            <person name="Canovas D."/>
            <person name="Cerqueira G.C."/>
            <person name="Chen F."/>
            <person name="Chen W."/>
            <person name="Choi C."/>
            <person name="Clum A."/>
            <person name="Dos Santos R.A."/>
            <person name="Damasio A.R."/>
            <person name="Diallinas G."/>
            <person name="Emri T."/>
            <person name="Fekete E."/>
            <person name="Flipphi M."/>
            <person name="Freyberg S."/>
            <person name="Gallo A."/>
            <person name="Gournas C."/>
            <person name="Habgood R."/>
            <person name="Hainaut M."/>
            <person name="Harispe M.L."/>
            <person name="Henrissat B."/>
            <person name="Hilden K.S."/>
            <person name="Hope R."/>
            <person name="Hossain A."/>
            <person name="Karabika E."/>
            <person name="Karaffa L."/>
            <person name="Karanyi Z."/>
            <person name="Krasevec N."/>
            <person name="Kuo A."/>
            <person name="Kusch H."/>
            <person name="LaButti K."/>
            <person name="Lagendijk E.L."/>
            <person name="Lapidus A."/>
            <person name="Levasseur A."/>
            <person name="Lindquist E."/>
            <person name="Lipzen A."/>
            <person name="Logrieco A.F."/>
            <person name="MacCabe A."/>
            <person name="Maekelae M.R."/>
            <person name="Malavazi I."/>
            <person name="Melin P."/>
            <person name="Meyer V."/>
            <person name="Mielnichuk N."/>
            <person name="Miskei M."/>
            <person name="Molnar A.P."/>
            <person name="Mule G."/>
            <person name="Ngan C.Y."/>
            <person name="Orejas M."/>
            <person name="Orosz E."/>
            <person name="Ouedraogo J.P."/>
            <person name="Overkamp K.M."/>
            <person name="Park H.-S."/>
            <person name="Perrone G."/>
            <person name="Piumi F."/>
            <person name="Punt P.J."/>
            <person name="Ram A.F."/>
            <person name="Ramon A."/>
            <person name="Rauscher S."/>
            <person name="Record E."/>
            <person name="Riano-Pachon D.M."/>
            <person name="Robert V."/>
            <person name="Roehrig J."/>
            <person name="Ruller R."/>
            <person name="Salamov A."/>
            <person name="Salih N.S."/>
            <person name="Samson R.A."/>
            <person name="Sandor E."/>
            <person name="Sanguinetti M."/>
            <person name="Schuetze T."/>
            <person name="Sepcic K."/>
            <person name="Shelest E."/>
            <person name="Sherlock G."/>
            <person name="Sophianopoulou V."/>
            <person name="Squina F.M."/>
            <person name="Sun H."/>
            <person name="Susca A."/>
            <person name="Todd R.B."/>
            <person name="Tsang A."/>
            <person name="Unkles S.E."/>
            <person name="van de Wiele N."/>
            <person name="van Rossen-Uffink D."/>
            <person name="Oliveira J.V."/>
            <person name="Vesth T.C."/>
            <person name="Visser J."/>
            <person name="Yu J.-H."/>
            <person name="Zhou M."/>
            <person name="Andersen M.R."/>
            <person name="Archer D.B."/>
            <person name="Baker S.E."/>
            <person name="Benoit I."/>
            <person name="Brakhage A.A."/>
            <person name="Braus G.H."/>
            <person name="Fischer R."/>
            <person name="Frisvad J.C."/>
            <person name="Goldman G.H."/>
            <person name="Houbraken J."/>
            <person name="Oakley B."/>
            <person name="Pocsi I."/>
            <person name="Scazzocchio C."/>
            <person name="Seiboth B."/>
            <person name="vanKuyk P.A."/>
            <person name="Wortman J."/>
            <person name="Dyer P.S."/>
            <person name="Grigoriev I.V."/>
        </authorList>
    </citation>
    <scope>NUCLEOTIDE SEQUENCE [LARGE SCALE GENOMIC DNA]</scope>
    <source>
        <strain evidence="9">ITEM 5010</strain>
    </source>
</reference>
<evidence type="ECO:0000256" key="6">
    <source>
        <dbReference type="SAM" id="MobiDB-lite"/>
    </source>
</evidence>
<evidence type="ECO:0000259" key="7">
    <source>
        <dbReference type="PROSITE" id="PS50048"/>
    </source>
</evidence>
<feature type="domain" description="Zn(2)-C6 fungal-type" evidence="7">
    <location>
        <begin position="27"/>
        <end position="56"/>
    </location>
</feature>
<dbReference type="InterPro" id="IPR036864">
    <property type="entry name" value="Zn2-C6_fun-type_DNA-bd_sf"/>
</dbReference>
<protein>
    <recommendedName>
        <fullName evidence="7">Zn(2)-C6 fungal-type domain-containing protein</fullName>
    </recommendedName>
</protein>
<name>A0A1R3S081_ASPC5</name>
<organism evidence="8 9">
    <name type="scientific">Aspergillus carbonarius (strain ITEM 5010)</name>
    <dbReference type="NCBI Taxonomy" id="602072"/>
    <lineage>
        <taxon>Eukaryota</taxon>
        <taxon>Fungi</taxon>
        <taxon>Dikarya</taxon>
        <taxon>Ascomycota</taxon>
        <taxon>Pezizomycotina</taxon>
        <taxon>Eurotiomycetes</taxon>
        <taxon>Eurotiomycetidae</taxon>
        <taxon>Eurotiales</taxon>
        <taxon>Aspergillaceae</taxon>
        <taxon>Aspergillus</taxon>
        <taxon>Aspergillus subgen. Circumdati</taxon>
    </lineage>
</organism>
<dbReference type="CDD" id="cd00067">
    <property type="entry name" value="GAL4"/>
    <property type="match status" value="1"/>
</dbReference>
<dbReference type="OMA" id="MGARYTA"/>
<evidence type="ECO:0000256" key="5">
    <source>
        <dbReference type="ARBA" id="ARBA00023242"/>
    </source>
</evidence>
<feature type="region of interest" description="Disordered" evidence="6">
    <location>
        <begin position="61"/>
        <end position="117"/>
    </location>
</feature>
<feature type="compositionally biased region" description="Basic and acidic residues" evidence="6">
    <location>
        <begin position="16"/>
        <end position="26"/>
    </location>
</feature>
<evidence type="ECO:0000313" key="8">
    <source>
        <dbReference type="EMBL" id="OOG00113.1"/>
    </source>
</evidence>
<evidence type="ECO:0000256" key="3">
    <source>
        <dbReference type="ARBA" id="ARBA00023125"/>
    </source>
</evidence>
<dbReference type="GO" id="GO:0006351">
    <property type="term" value="P:DNA-templated transcription"/>
    <property type="evidence" value="ECO:0007669"/>
    <property type="project" value="InterPro"/>
</dbReference>
<dbReference type="GO" id="GO:0000981">
    <property type="term" value="F:DNA-binding transcription factor activity, RNA polymerase II-specific"/>
    <property type="evidence" value="ECO:0007669"/>
    <property type="project" value="InterPro"/>
</dbReference>
<dbReference type="Proteomes" id="UP000188318">
    <property type="component" value="Unassembled WGS sequence"/>
</dbReference>
<dbReference type="EMBL" id="KV907494">
    <property type="protein sequence ID" value="OOG00113.1"/>
    <property type="molecule type" value="Genomic_DNA"/>
</dbReference>
<keyword evidence="1" id="KW-0479">Metal-binding</keyword>
<dbReference type="AlphaFoldDB" id="A0A1R3S081"/>
<dbReference type="OrthoDB" id="3266505at2759"/>
<gene>
    <name evidence="8" type="ORF">ASPCADRAFT_161649</name>
</gene>
<dbReference type="SMART" id="SM00066">
    <property type="entry name" value="GAL4"/>
    <property type="match status" value="1"/>
</dbReference>
<feature type="region of interest" description="Disordered" evidence="6">
    <location>
        <begin position="1"/>
        <end position="26"/>
    </location>
</feature>
<dbReference type="GO" id="GO:0003677">
    <property type="term" value="F:DNA binding"/>
    <property type="evidence" value="ECO:0007669"/>
    <property type="project" value="UniProtKB-KW"/>
</dbReference>
<keyword evidence="4" id="KW-0804">Transcription</keyword>
<dbReference type="PROSITE" id="PS00463">
    <property type="entry name" value="ZN2_CY6_FUNGAL_1"/>
    <property type="match status" value="1"/>
</dbReference>
<proteinExistence type="predicted"/>
<keyword evidence="2" id="KW-0805">Transcription regulation</keyword>
<evidence type="ECO:0000256" key="4">
    <source>
        <dbReference type="ARBA" id="ARBA00023163"/>
    </source>
</evidence>
<sequence>MQNVTSTHQHSLRSGGPDRTRKTRRHACDRCRRQKLRCDVEKPCSLCVRSGFDCVTTNTPLRQSKTTRRPPTSDACGSEPLQRGSPQESPRNRERQDSHGHNTINQRSSPLPDPHRYTHVSTIELTDELFQIHDPGSNATSVAAENTTALPGANLIAARCPNRPRQERRMALATLFPGLSLPARECCDFLVEAYQTSVHWFIMLFHQQTFKKQYTNIMNQQSIEPQHLGIAVLILMVFTMGARYTAESDNLEERKRHGDMQALQKDLLRHIHHHLFDVFDLGVIESIQICVLLSSFYLYNGRPNLACAILGAGVRSAQALGLHNESLWHLADEITLETYQRTWWALFALDRFTSIIYGRPLSILDSDYNVKMPKGMDDSLTSHPLLNSLESTDGQMPIQVTLMTYHRHKFQLYSIASPIIGHIYRLKSVQPQAMTHEAAEINTQLAEWFDKLPPELRLESTADLNTSHLPESDVETCRLFQLQALTLQLAYDNIQIILHRPFLRYNHCLIGPSDPVPSDVQCTSFEQCRHCARRTCNILPRYESVLRAARNTHAVAYIAIQNFTAGVTLGMVALANPGSGQSQDAKRGVSNSIALQKMLAGSSIVPLQTVKVLEHLFRLIFTREMHSMLKDSPKDMDAATQTGSLDQPAVNGPPIRFGDRHLNPSGRRENAGERVATQSLPAETYANPDGASIPEVNFGIDWEGLPYNPGIDGALESIQQVLWQNSHLTTDVSPHSVSANLQAPLDTAEDFSTSRNDFSGQGSNFLSDSLCGQGWVWNWGVSQ</sequence>
<dbReference type="PROSITE" id="PS50048">
    <property type="entry name" value="ZN2_CY6_FUNGAL_2"/>
    <property type="match status" value="1"/>
</dbReference>
<feature type="compositionally biased region" description="Basic and acidic residues" evidence="6">
    <location>
        <begin position="90"/>
        <end position="100"/>
    </location>
</feature>
<dbReference type="Gene3D" id="4.10.240.10">
    <property type="entry name" value="Zn(2)-C6 fungal-type DNA-binding domain"/>
    <property type="match status" value="1"/>
</dbReference>
<keyword evidence="3" id="KW-0238">DNA-binding</keyword>
<keyword evidence="5" id="KW-0539">Nucleus</keyword>
<dbReference type="VEuPathDB" id="FungiDB:ASPCADRAFT_161649"/>
<dbReference type="GO" id="GO:0008270">
    <property type="term" value="F:zinc ion binding"/>
    <property type="evidence" value="ECO:0007669"/>
    <property type="project" value="InterPro"/>
</dbReference>
<dbReference type="InterPro" id="IPR007219">
    <property type="entry name" value="XnlR_reg_dom"/>
</dbReference>
<dbReference type="SMART" id="SM00906">
    <property type="entry name" value="Fungal_trans"/>
    <property type="match status" value="1"/>
</dbReference>
<dbReference type="SUPFAM" id="SSF57701">
    <property type="entry name" value="Zn2/Cys6 DNA-binding domain"/>
    <property type="match status" value="1"/>
</dbReference>
<evidence type="ECO:0000313" key="9">
    <source>
        <dbReference type="Proteomes" id="UP000188318"/>
    </source>
</evidence>
<accession>A0A1R3S081</accession>
<dbReference type="InterPro" id="IPR001138">
    <property type="entry name" value="Zn2Cys6_DnaBD"/>
</dbReference>
<evidence type="ECO:0000256" key="2">
    <source>
        <dbReference type="ARBA" id="ARBA00023015"/>
    </source>
</evidence>
<keyword evidence="9" id="KW-1185">Reference proteome</keyword>
<dbReference type="STRING" id="602072.A0A1R3S081"/>
<feature type="region of interest" description="Disordered" evidence="6">
    <location>
        <begin position="633"/>
        <end position="675"/>
    </location>
</feature>
<dbReference type="PANTHER" id="PTHR46910:SF17">
    <property type="entry name" value="SCFA-RELATED"/>
    <property type="match status" value="1"/>
</dbReference>
<dbReference type="CDD" id="cd12148">
    <property type="entry name" value="fungal_TF_MHR"/>
    <property type="match status" value="1"/>
</dbReference>